<name>A0A1F4NPY1_UNCK3</name>
<feature type="region of interest" description="Disordered" evidence="1">
    <location>
        <begin position="1"/>
        <end position="62"/>
    </location>
</feature>
<evidence type="ECO:0000256" key="1">
    <source>
        <dbReference type="SAM" id="MobiDB-lite"/>
    </source>
</evidence>
<accession>A0A1F4NPY1</accession>
<evidence type="ECO:0000313" key="3">
    <source>
        <dbReference type="Proteomes" id="UP000178085"/>
    </source>
</evidence>
<sequence>MQLVKKGNGKSGKIIKQSHSDGRHNPIKAKSGNGIGNGVTPHRSSRKGPPNPRDNRTSPSAE</sequence>
<protein>
    <submittedName>
        <fullName evidence="2">Uncharacterized protein</fullName>
    </submittedName>
</protein>
<gene>
    <name evidence="2" type="ORF">A3K51_00450</name>
</gene>
<proteinExistence type="predicted"/>
<comment type="caution">
    <text evidence="2">The sequence shown here is derived from an EMBL/GenBank/DDBJ whole genome shotgun (WGS) entry which is preliminary data.</text>
</comment>
<dbReference type="Proteomes" id="UP000178085">
    <property type="component" value="Unassembled WGS sequence"/>
</dbReference>
<dbReference type="EMBL" id="METD01000001">
    <property type="protein sequence ID" value="OGB73337.1"/>
    <property type="molecule type" value="Genomic_DNA"/>
</dbReference>
<evidence type="ECO:0000313" key="2">
    <source>
        <dbReference type="EMBL" id="OGB73337.1"/>
    </source>
</evidence>
<organism evidence="2 3">
    <name type="scientific">candidate division Kazan bacterium RIFCSPLOWO2_01_FULL_45_19</name>
    <dbReference type="NCBI Taxonomy" id="1798538"/>
    <lineage>
        <taxon>Bacteria</taxon>
        <taxon>Bacteria division Kazan-3B-28</taxon>
    </lineage>
</organism>
<dbReference type="AlphaFoldDB" id="A0A1F4NPY1"/>
<reference evidence="2 3" key="1">
    <citation type="journal article" date="2016" name="Nat. Commun.">
        <title>Thousands of microbial genomes shed light on interconnected biogeochemical processes in an aquifer system.</title>
        <authorList>
            <person name="Anantharaman K."/>
            <person name="Brown C.T."/>
            <person name="Hug L.A."/>
            <person name="Sharon I."/>
            <person name="Castelle C.J."/>
            <person name="Probst A.J."/>
            <person name="Thomas B.C."/>
            <person name="Singh A."/>
            <person name="Wilkins M.J."/>
            <person name="Karaoz U."/>
            <person name="Brodie E.L."/>
            <person name="Williams K.H."/>
            <person name="Hubbard S.S."/>
            <person name="Banfield J.F."/>
        </authorList>
    </citation>
    <scope>NUCLEOTIDE SEQUENCE [LARGE SCALE GENOMIC DNA]</scope>
</reference>